<dbReference type="AlphaFoldDB" id="A0A4R5CNW7"/>
<dbReference type="EMBL" id="SMFO01000012">
    <property type="protein sequence ID" value="TDE02122.1"/>
    <property type="molecule type" value="Genomic_DNA"/>
</dbReference>
<proteinExistence type="predicted"/>
<evidence type="ECO:0000256" key="1">
    <source>
        <dbReference type="SAM" id="SignalP"/>
    </source>
</evidence>
<dbReference type="PANTHER" id="PTHR34406:SF1">
    <property type="entry name" value="PROTEIN YCEI"/>
    <property type="match status" value="1"/>
</dbReference>
<sequence>MKNLKAIALALTVVFSTLSVSAQTKKVDVSKSTINWVGKKVTGQHSGTVNIKAGTLIFKGDKLAGGTFTVDMTSLNTTDLSGESQGKLNGHLKSEDFFGTEKFPTATLVFKTVAAKAKNVYAITADLTIKGTKNLVAFDITVKGNTATTTFNVDRTKYDIKYGSGSFFDNLGDKAISDEFELAVALKF</sequence>
<reference evidence="3 4" key="1">
    <citation type="submission" date="2019-03" db="EMBL/GenBank/DDBJ databases">
        <title>Flavobacterium TSA-D2 sp. nov., isolated from arctic soil.</title>
        <authorList>
            <person name="Chaudhary D.K."/>
        </authorList>
    </citation>
    <scope>NUCLEOTIDE SEQUENCE [LARGE SCALE GENOMIC DNA]</scope>
    <source>
        <strain evidence="3 4">TSA-D2</strain>
    </source>
</reference>
<dbReference type="InterPro" id="IPR007372">
    <property type="entry name" value="Lipid/polyisoprenoid-bd_YceI"/>
</dbReference>
<feature type="domain" description="Lipid/polyisoprenoid-binding YceI-like" evidence="2">
    <location>
        <begin position="24"/>
        <end position="187"/>
    </location>
</feature>
<dbReference type="Proteomes" id="UP000294597">
    <property type="component" value="Unassembled WGS sequence"/>
</dbReference>
<dbReference type="PANTHER" id="PTHR34406">
    <property type="entry name" value="PROTEIN YCEI"/>
    <property type="match status" value="1"/>
</dbReference>
<organism evidence="3 4">
    <name type="scientific">Flavobacterium hiemivividum</name>
    <dbReference type="NCBI Taxonomy" id="2541734"/>
    <lineage>
        <taxon>Bacteria</taxon>
        <taxon>Pseudomonadati</taxon>
        <taxon>Bacteroidota</taxon>
        <taxon>Flavobacteriia</taxon>
        <taxon>Flavobacteriales</taxon>
        <taxon>Flavobacteriaceae</taxon>
        <taxon>Flavobacterium</taxon>
    </lineage>
</organism>
<dbReference type="SMART" id="SM00867">
    <property type="entry name" value="YceI"/>
    <property type="match status" value="1"/>
</dbReference>
<dbReference type="RefSeq" id="WP_132112347.1">
    <property type="nucleotide sequence ID" value="NZ_SMFO01000012.1"/>
</dbReference>
<dbReference type="SUPFAM" id="SSF101874">
    <property type="entry name" value="YceI-like"/>
    <property type="match status" value="1"/>
</dbReference>
<keyword evidence="1" id="KW-0732">Signal</keyword>
<evidence type="ECO:0000313" key="3">
    <source>
        <dbReference type="EMBL" id="TDE02122.1"/>
    </source>
</evidence>
<evidence type="ECO:0000313" key="4">
    <source>
        <dbReference type="Proteomes" id="UP000294597"/>
    </source>
</evidence>
<name>A0A4R5CNW7_9FLAO</name>
<dbReference type="Pfam" id="PF04264">
    <property type="entry name" value="YceI"/>
    <property type="match status" value="1"/>
</dbReference>
<accession>A0A4R5CNW7</accession>
<dbReference type="Gene3D" id="2.40.128.110">
    <property type="entry name" value="Lipid/polyisoprenoid-binding, YceI-like"/>
    <property type="match status" value="1"/>
</dbReference>
<evidence type="ECO:0000259" key="2">
    <source>
        <dbReference type="SMART" id="SM00867"/>
    </source>
</evidence>
<feature type="chain" id="PRO_5020797053" evidence="1">
    <location>
        <begin position="23"/>
        <end position="188"/>
    </location>
</feature>
<gene>
    <name evidence="3" type="ORF">E0F98_13475</name>
</gene>
<feature type="signal peptide" evidence="1">
    <location>
        <begin position="1"/>
        <end position="22"/>
    </location>
</feature>
<dbReference type="InterPro" id="IPR036761">
    <property type="entry name" value="TTHA0802/YceI-like_sf"/>
</dbReference>
<keyword evidence="4" id="KW-1185">Reference proteome</keyword>
<protein>
    <submittedName>
        <fullName evidence="3">YceI family protein</fullName>
    </submittedName>
</protein>
<comment type="caution">
    <text evidence="3">The sequence shown here is derived from an EMBL/GenBank/DDBJ whole genome shotgun (WGS) entry which is preliminary data.</text>
</comment>